<evidence type="ECO:0000256" key="4">
    <source>
        <dbReference type="ARBA" id="ARBA00022692"/>
    </source>
</evidence>
<evidence type="ECO:0000313" key="10">
    <source>
        <dbReference type="Proteomes" id="UP000182264"/>
    </source>
</evidence>
<comment type="similarity">
    <text evidence="2 7">Belongs to the ExbD/TolR family.</text>
</comment>
<dbReference type="Proteomes" id="UP000182264">
    <property type="component" value="Chromosome"/>
</dbReference>
<evidence type="ECO:0000256" key="1">
    <source>
        <dbReference type="ARBA" id="ARBA00004162"/>
    </source>
</evidence>
<keyword evidence="3" id="KW-1003">Cell membrane</keyword>
<organism evidence="9 10">
    <name type="scientific">Syntrophotalea acetylenica</name>
    <name type="common">Pelobacter acetylenicus</name>
    <dbReference type="NCBI Taxonomy" id="29542"/>
    <lineage>
        <taxon>Bacteria</taxon>
        <taxon>Pseudomonadati</taxon>
        <taxon>Thermodesulfobacteriota</taxon>
        <taxon>Desulfuromonadia</taxon>
        <taxon>Desulfuromonadales</taxon>
        <taxon>Syntrophotaleaceae</taxon>
        <taxon>Syntrophotalea</taxon>
    </lineage>
</organism>
<keyword evidence="4 7" id="KW-0812">Transmembrane</keyword>
<dbReference type="Gene3D" id="3.30.420.270">
    <property type="match status" value="1"/>
</dbReference>
<dbReference type="RefSeq" id="WP_072287064.1">
    <property type="nucleotide sequence ID" value="NZ_CP015455.1"/>
</dbReference>
<evidence type="ECO:0000313" key="9">
    <source>
        <dbReference type="EMBL" id="APG25215.1"/>
    </source>
</evidence>
<accession>A0A1L3GH79</accession>
<evidence type="ECO:0000256" key="7">
    <source>
        <dbReference type="RuleBase" id="RU003879"/>
    </source>
</evidence>
<dbReference type="STRING" id="29542.A6070_03380"/>
<keyword evidence="10" id="KW-1185">Reference proteome</keyword>
<dbReference type="InterPro" id="IPR003400">
    <property type="entry name" value="ExbD"/>
</dbReference>
<feature type="transmembrane region" description="Helical" evidence="8">
    <location>
        <begin position="12"/>
        <end position="35"/>
    </location>
</feature>
<dbReference type="KEGG" id="pace:A6070_03380"/>
<sequence>MEIPVRSQTTGLNLTPLIDIVFLLLVFFLLTTHFIEEDGIGVRLPSAASTTVREKDEVAVAITRDGRYFIAGQQLPLARVEETLRGRLKPDTIVVIRGDRDVPLQTAVSVMERVKKAGANRIVVATLEEAGAS</sequence>
<name>A0A1L3GH79_SYNAC</name>
<dbReference type="OrthoDB" id="5387447at2"/>
<dbReference type="EMBL" id="CP015518">
    <property type="protein sequence ID" value="APG25215.1"/>
    <property type="molecule type" value="Genomic_DNA"/>
</dbReference>
<evidence type="ECO:0008006" key="11">
    <source>
        <dbReference type="Google" id="ProtNLM"/>
    </source>
</evidence>
<evidence type="ECO:0000256" key="8">
    <source>
        <dbReference type="SAM" id="Phobius"/>
    </source>
</evidence>
<gene>
    <name evidence="9" type="ORF">A7E75_09405</name>
</gene>
<keyword evidence="7" id="KW-0653">Protein transport</keyword>
<evidence type="ECO:0000256" key="3">
    <source>
        <dbReference type="ARBA" id="ARBA00022475"/>
    </source>
</evidence>
<dbReference type="GO" id="GO:0015031">
    <property type="term" value="P:protein transport"/>
    <property type="evidence" value="ECO:0007669"/>
    <property type="project" value="UniProtKB-KW"/>
</dbReference>
<keyword evidence="5 8" id="KW-1133">Transmembrane helix</keyword>
<dbReference type="PANTHER" id="PTHR30558:SF3">
    <property type="entry name" value="BIOPOLYMER TRANSPORT PROTEIN EXBD-RELATED"/>
    <property type="match status" value="1"/>
</dbReference>
<keyword evidence="7" id="KW-0813">Transport</keyword>
<dbReference type="GO" id="GO:0005886">
    <property type="term" value="C:plasma membrane"/>
    <property type="evidence" value="ECO:0007669"/>
    <property type="project" value="UniProtKB-SubCell"/>
</dbReference>
<evidence type="ECO:0000256" key="5">
    <source>
        <dbReference type="ARBA" id="ARBA00022989"/>
    </source>
</evidence>
<keyword evidence="6 8" id="KW-0472">Membrane</keyword>
<comment type="subcellular location">
    <subcellularLocation>
        <location evidence="1">Cell membrane</location>
        <topology evidence="1">Single-pass membrane protein</topology>
    </subcellularLocation>
    <subcellularLocation>
        <location evidence="7">Cell membrane</location>
        <topology evidence="7">Single-pass type II membrane protein</topology>
    </subcellularLocation>
</comment>
<evidence type="ECO:0000256" key="6">
    <source>
        <dbReference type="ARBA" id="ARBA00023136"/>
    </source>
</evidence>
<dbReference type="PANTHER" id="PTHR30558">
    <property type="entry name" value="EXBD MEMBRANE COMPONENT OF PMF-DRIVEN MACROMOLECULE IMPORT SYSTEM"/>
    <property type="match status" value="1"/>
</dbReference>
<evidence type="ECO:0000256" key="2">
    <source>
        <dbReference type="ARBA" id="ARBA00005811"/>
    </source>
</evidence>
<dbReference type="AlphaFoldDB" id="A0A1L3GH79"/>
<dbReference type="GO" id="GO:0022857">
    <property type="term" value="F:transmembrane transporter activity"/>
    <property type="evidence" value="ECO:0007669"/>
    <property type="project" value="InterPro"/>
</dbReference>
<dbReference type="Pfam" id="PF02472">
    <property type="entry name" value="ExbD"/>
    <property type="match status" value="1"/>
</dbReference>
<protein>
    <recommendedName>
        <fullName evidence="11">Outer membrane transport energization protein ExbD</fullName>
    </recommendedName>
</protein>
<proteinExistence type="inferred from homology"/>
<reference evidence="9 10" key="1">
    <citation type="journal article" date="2017" name="Genome Announc.">
        <title>Complete Genome Sequences of Two Acetylene-Fermenting Pelobacter acetylenicus Strains.</title>
        <authorList>
            <person name="Sutton J.M."/>
            <person name="Baesman S.M."/>
            <person name="Fierst J.L."/>
            <person name="Poret-Peterson A.T."/>
            <person name="Oremland R.S."/>
            <person name="Dunlap D.S."/>
            <person name="Akob D.M."/>
        </authorList>
    </citation>
    <scope>NUCLEOTIDE SEQUENCE [LARGE SCALE GENOMIC DNA]</scope>
    <source>
        <strain evidence="9 10">DSM 3247</strain>
    </source>
</reference>